<dbReference type="PANTHER" id="PTHR10724:SF7">
    <property type="entry name" value="SMALL RIBOSOMAL SUBUNIT PROTEIN BS1C"/>
    <property type="match status" value="1"/>
</dbReference>
<keyword evidence="3" id="KW-0687">Ribonucleoprotein</keyword>
<dbReference type="CDD" id="cd04465">
    <property type="entry name" value="S1_RPS1_repeat_ec2_hs2"/>
    <property type="match status" value="1"/>
</dbReference>
<dbReference type="InterPro" id="IPR003029">
    <property type="entry name" value="S1_domain"/>
</dbReference>
<feature type="region of interest" description="Disordered" evidence="5">
    <location>
        <begin position="88"/>
        <end position="107"/>
    </location>
</feature>
<feature type="region of interest" description="Disordered" evidence="5">
    <location>
        <begin position="519"/>
        <end position="564"/>
    </location>
</feature>
<dbReference type="KEGG" id="pcor:KS4_21530"/>
<feature type="domain" description="S1 motif" evidence="6">
    <location>
        <begin position="185"/>
        <end position="252"/>
    </location>
</feature>
<feature type="compositionally biased region" description="Low complexity" evidence="5">
    <location>
        <begin position="33"/>
        <end position="47"/>
    </location>
</feature>
<dbReference type="Gene3D" id="2.40.50.140">
    <property type="entry name" value="Nucleic acid-binding proteins"/>
    <property type="match status" value="5"/>
</dbReference>
<dbReference type="Proteomes" id="UP000317369">
    <property type="component" value="Chromosome"/>
</dbReference>
<name>A0A517YV33_9BACT</name>
<gene>
    <name evidence="7" type="primary">rpsA_2</name>
    <name evidence="7" type="ORF">KS4_21530</name>
</gene>
<evidence type="ECO:0000256" key="3">
    <source>
        <dbReference type="ARBA" id="ARBA00023274"/>
    </source>
</evidence>
<evidence type="ECO:0000259" key="6">
    <source>
        <dbReference type="PROSITE" id="PS50126"/>
    </source>
</evidence>
<dbReference type="InterPro" id="IPR050437">
    <property type="entry name" value="Ribos_protein_bS1-like"/>
</dbReference>
<accession>A0A517YV33</accession>
<feature type="domain" description="S1 motif" evidence="6">
    <location>
        <begin position="444"/>
        <end position="513"/>
    </location>
</feature>
<dbReference type="GO" id="GO:0006412">
    <property type="term" value="P:translation"/>
    <property type="evidence" value="ECO:0007669"/>
    <property type="project" value="TreeGrafter"/>
</dbReference>
<feature type="region of interest" description="Disordered" evidence="5">
    <location>
        <begin position="1"/>
        <end position="75"/>
    </location>
</feature>
<feature type="compositionally biased region" description="Basic and acidic residues" evidence="5">
    <location>
        <begin position="519"/>
        <end position="536"/>
    </location>
</feature>
<organism evidence="7 8">
    <name type="scientific">Poriferisphaera corsica</name>
    <dbReference type="NCBI Taxonomy" id="2528020"/>
    <lineage>
        <taxon>Bacteria</taxon>
        <taxon>Pseudomonadati</taxon>
        <taxon>Planctomycetota</taxon>
        <taxon>Phycisphaerae</taxon>
        <taxon>Phycisphaerales</taxon>
        <taxon>Phycisphaeraceae</taxon>
        <taxon>Poriferisphaera</taxon>
    </lineage>
</organism>
<dbReference type="GO" id="GO:0003735">
    <property type="term" value="F:structural constituent of ribosome"/>
    <property type="evidence" value="ECO:0007669"/>
    <property type="project" value="TreeGrafter"/>
</dbReference>
<keyword evidence="8" id="KW-1185">Reference proteome</keyword>
<evidence type="ECO:0000256" key="2">
    <source>
        <dbReference type="ARBA" id="ARBA00022980"/>
    </source>
</evidence>
<comment type="similarity">
    <text evidence="1">Belongs to the bacterial ribosomal protein bS1 family.</text>
</comment>
<dbReference type="InterPro" id="IPR035104">
    <property type="entry name" value="Ribosomal_protein_S1-like"/>
</dbReference>
<dbReference type="AlphaFoldDB" id="A0A517YV33"/>
<dbReference type="EMBL" id="CP036425">
    <property type="protein sequence ID" value="QDU34091.1"/>
    <property type="molecule type" value="Genomic_DNA"/>
</dbReference>
<feature type="compositionally biased region" description="Low complexity" evidence="5">
    <location>
        <begin position="9"/>
        <end position="23"/>
    </location>
</feature>
<evidence type="ECO:0000256" key="4">
    <source>
        <dbReference type="ARBA" id="ARBA00025604"/>
    </source>
</evidence>
<keyword evidence="2 7" id="KW-0689">Ribosomal protein</keyword>
<feature type="domain" description="S1 motif" evidence="6">
    <location>
        <begin position="273"/>
        <end position="341"/>
    </location>
</feature>
<dbReference type="OrthoDB" id="9804077at2"/>
<comment type="function">
    <text evidence="4">Binds mRNA; thus facilitating recognition of the initiation point. It is needed to translate mRNA with a short Shine-Dalgarno (SD) purine-rich sequence.</text>
</comment>
<dbReference type="SUPFAM" id="SSF50249">
    <property type="entry name" value="Nucleic acid-binding proteins"/>
    <property type="match status" value="5"/>
</dbReference>
<dbReference type="Pfam" id="PF00575">
    <property type="entry name" value="S1"/>
    <property type="match status" value="4"/>
</dbReference>
<proteinExistence type="inferred from homology"/>
<evidence type="ECO:0000313" key="8">
    <source>
        <dbReference type="Proteomes" id="UP000317369"/>
    </source>
</evidence>
<dbReference type="CDD" id="cd05688">
    <property type="entry name" value="S1_RPS1_repeat_ec3"/>
    <property type="match status" value="1"/>
</dbReference>
<evidence type="ECO:0000256" key="1">
    <source>
        <dbReference type="ARBA" id="ARBA00006767"/>
    </source>
</evidence>
<dbReference type="SMART" id="SM00316">
    <property type="entry name" value="S1"/>
    <property type="match status" value="5"/>
</dbReference>
<dbReference type="PROSITE" id="PS50126">
    <property type="entry name" value="S1"/>
    <property type="match status" value="5"/>
</dbReference>
<dbReference type="InterPro" id="IPR012340">
    <property type="entry name" value="NA-bd_OB-fold"/>
</dbReference>
<dbReference type="GO" id="GO:0003729">
    <property type="term" value="F:mRNA binding"/>
    <property type="evidence" value="ECO:0007669"/>
    <property type="project" value="TreeGrafter"/>
</dbReference>
<sequence>MESNQGNSQEQAPEIQATAEQPAQPTPEPAPAQPEQTAEPVAAETPTPAAPAPAEPATETNLEKEIEAALGGQSLDKIMEADEAKTKELAEAASADSDNKDPGEFHSTVRRGRIAAIRGDDVFIDLAGEELKLQGVVPAAQFDRPPRIGTIMDFVVDHIDESQGLVFLSREGAVSQANWQQLKAGMSIEARCTATNKGGLELELVGSIKGFMPASQIDTHHVEDLEQFVGQKLTGVVQEIDHKAKRVVLSRRQQLDIERKAAKEKVLAEIEVGQVLTGKVRSIVDFGAFIDLGGVDGLVHVTDMSYTHVNKPADFVKVGEEVEVKVLKLDKEKDRISLGMKQVKPDPWSLVDGKYKVGDQVEGKILRTANFGAFVELEAGIEGLLPISEMSWGRVRSANDVVKVGDKIHLAIISLDPEKHKMSLSIKSSLGDPWVGAEHKYAKLSVIKGKVLSLTTFGAFIELESGVEGLIHISELSDKRVRSVDSVLNVGEEHEFRVIEISESERKIKLSIKAIGKSEEEIAKSSEPRGGKRDPRPSQMTSSRRPKRDDLKSGLGDVGGMGLGGLKLEDFLK</sequence>
<dbReference type="GO" id="GO:0022627">
    <property type="term" value="C:cytosolic small ribosomal subunit"/>
    <property type="evidence" value="ECO:0007669"/>
    <property type="project" value="TreeGrafter"/>
</dbReference>
<dbReference type="FunFam" id="2.40.50.140:FF:000103">
    <property type="entry name" value="protein RRP5 homolog"/>
    <property type="match status" value="1"/>
</dbReference>
<dbReference type="PANTHER" id="PTHR10724">
    <property type="entry name" value="30S RIBOSOMAL PROTEIN S1"/>
    <property type="match status" value="1"/>
</dbReference>
<evidence type="ECO:0000313" key="7">
    <source>
        <dbReference type="EMBL" id="QDU34091.1"/>
    </source>
</evidence>
<reference evidence="7 8" key="1">
    <citation type="submission" date="2019-02" db="EMBL/GenBank/DDBJ databases">
        <title>Deep-cultivation of Planctomycetes and their phenomic and genomic characterization uncovers novel biology.</title>
        <authorList>
            <person name="Wiegand S."/>
            <person name="Jogler M."/>
            <person name="Boedeker C."/>
            <person name="Pinto D."/>
            <person name="Vollmers J."/>
            <person name="Rivas-Marin E."/>
            <person name="Kohn T."/>
            <person name="Peeters S.H."/>
            <person name="Heuer A."/>
            <person name="Rast P."/>
            <person name="Oberbeckmann S."/>
            <person name="Bunk B."/>
            <person name="Jeske O."/>
            <person name="Meyerdierks A."/>
            <person name="Storesund J.E."/>
            <person name="Kallscheuer N."/>
            <person name="Luecker S."/>
            <person name="Lage O.M."/>
            <person name="Pohl T."/>
            <person name="Merkel B.J."/>
            <person name="Hornburger P."/>
            <person name="Mueller R.-W."/>
            <person name="Bruemmer F."/>
            <person name="Labrenz M."/>
            <person name="Spormann A.M."/>
            <person name="Op den Camp H."/>
            <person name="Overmann J."/>
            <person name="Amann R."/>
            <person name="Jetten M.S.M."/>
            <person name="Mascher T."/>
            <person name="Medema M.H."/>
            <person name="Devos D.P."/>
            <person name="Kaster A.-K."/>
            <person name="Ovreas L."/>
            <person name="Rohde M."/>
            <person name="Galperin M.Y."/>
            <person name="Jogler C."/>
        </authorList>
    </citation>
    <scope>NUCLEOTIDE SEQUENCE [LARGE SCALE GENOMIC DNA]</scope>
    <source>
        <strain evidence="7 8">KS4</strain>
    </source>
</reference>
<dbReference type="PRINTS" id="PR00681">
    <property type="entry name" value="RIBOSOMALS1"/>
</dbReference>
<protein>
    <submittedName>
        <fullName evidence="7">30S ribosomal protein S1</fullName>
    </submittedName>
</protein>
<evidence type="ECO:0000256" key="5">
    <source>
        <dbReference type="SAM" id="MobiDB-lite"/>
    </source>
</evidence>
<feature type="domain" description="S1 motif" evidence="6">
    <location>
        <begin position="107"/>
        <end position="171"/>
    </location>
</feature>
<dbReference type="FunFam" id="2.40.50.140:FF:000051">
    <property type="entry name" value="RNA-binding transcriptional accessory protein"/>
    <property type="match status" value="1"/>
</dbReference>
<dbReference type="RefSeq" id="WP_145077654.1">
    <property type="nucleotide sequence ID" value="NZ_CP036425.1"/>
</dbReference>
<feature type="domain" description="S1 motif" evidence="6">
    <location>
        <begin position="358"/>
        <end position="427"/>
    </location>
</feature>